<dbReference type="AlphaFoldDB" id="A0A4S8M0W5"/>
<sequence>GFMTFIVWITLADNADDRLAYGTDEGYLCIWKQNKNKSKFSEVFCRWLLGEIEAQEISSIAYNSSSHQLIVRHHSQVVHRFLIDGSMLPREIKSVSLQDHHPQALAFGHSGVNGVELWSFSYNDGQIHVVNEWGNVLKKNRTGILMTCRGDAVINVKDNIFAVDNMAQGIALYQMSSCEHIKTFDVPRKWPAVHEKLRSMINPRCW</sequence>
<protein>
    <recommendedName>
        <fullName evidence="3">WD40 repeat-like protein</fullName>
    </recommendedName>
</protein>
<dbReference type="Proteomes" id="UP000297245">
    <property type="component" value="Unassembled WGS sequence"/>
</dbReference>
<proteinExistence type="predicted"/>
<feature type="non-terminal residue" evidence="1">
    <location>
        <position position="1"/>
    </location>
</feature>
<accession>A0A4S8M0W5</accession>
<dbReference type="EMBL" id="ML179205">
    <property type="protein sequence ID" value="THU95213.1"/>
    <property type="molecule type" value="Genomic_DNA"/>
</dbReference>
<evidence type="ECO:0008006" key="3">
    <source>
        <dbReference type="Google" id="ProtNLM"/>
    </source>
</evidence>
<reference evidence="1 2" key="1">
    <citation type="journal article" date="2019" name="Nat. Ecol. Evol.">
        <title>Megaphylogeny resolves global patterns of mushroom evolution.</title>
        <authorList>
            <person name="Varga T."/>
            <person name="Krizsan K."/>
            <person name="Foldi C."/>
            <person name="Dima B."/>
            <person name="Sanchez-Garcia M."/>
            <person name="Sanchez-Ramirez S."/>
            <person name="Szollosi G.J."/>
            <person name="Szarkandi J.G."/>
            <person name="Papp V."/>
            <person name="Albert L."/>
            <person name="Andreopoulos W."/>
            <person name="Angelini C."/>
            <person name="Antonin V."/>
            <person name="Barry K.W."/>
            <person name="Bougher N.L."/>
            <person name="Buchanan P."/>
            <person name="Buyck B."/>
            <person name="Bense V."/>
            <person name="Catcheside P."/>
            <person name="Chovatia M."/>
            <person name="Cooper J."/>
            <person name="Damon W."/>
            <person name="Desjardin D."/>
            <person name="Finy P."/>
            <person name="Geml J."/>
            <person name="Haridas S."/>
            <person name="Hughes K."/>
            <person name="Justo A."/>
            <person name="Karasinski D."/>
            <person name="Kautmanova I."/>
            <person name="Kiss B."/>
            <person name="Kocsube S."/>
            <person name="Kotiranta H."/>
            <person name="LaButti K.M."/>
            <person name="Lechner B.E."/>
            <person name="Liimatainen K."/>
            <person name="Lipzen A."/>
            <person name="Lukacs Z."/>
            <person name="Mihaltcheva S."/>
            <person name="Morgado L.N."/>
            <person name="Niskanen T."/>
            <person name="Noordeloos M.E."/>
            <person name="Ohm R.A."/>
            <person name="Ortiz-Santana B."/>
            <person name="Ovrebo C."/>
            <person name="Racz N."/>
            <person name="Riley R."/>
            <person name="Savchenko A."/>
            <person name="Shiryaev A."/>
            <person name="Soop K."/>
            <person name="Spirin V."/>
            <person name="Szebenyi C."/>
            <person name="Tomsovsky M."/>
            <person name="Tulloss R.E."/>
            <person name="Uehling J."/>
            <person name="Grigoriev I.V."/>
            <person name="Vagvolgyi C."/>
            <person name="Papp T."/>
            <person name="Martin F.M."/>
            <person name="Miettinen O."/>
            <person name="Hibbett D.S."/>
            <person name="Nagy L.G."/>
        </authorList>
    </citation>
    <scope>NUCLEOTIDE SEQUENCE [LARGE SCALE GENOMIC DNA]</scope>
    <source>
        <strain evidence="1 2">CBS 962.96</strain>
    </source>
</reference>
<gene>
    <name evidence="1" type="ORF">K435DRAFT_666878</name>
</gene>
<organism evidence="1 2">
    <name type="scientific">Dendrothele bispora (strain CBS 962.96)</name>
    <dbReference type="NCBI Taxonomy" id="1314807"/>
    <lineage>
        <taxon>Eukaryota</taxon>
        <taxon>Fungi</taxon>
        <taxon>Dikarya</taxon>
        <taxon>Basidiomycota</taxon>
        <taxon>Agaricomycotina</taxon>
        <taxon>Agaricomycetes</taxon>
        <taxon>Agaricomycetidae</taxon>
        <taxon>Agaricales</taxon>
        <taxon>Agaricales incertae sedis</taxon>
        <taxon>Dendrothele</taxon>
    </lineage>
</organism>
<evidence type="ECO:0000313" key="1">
    <source>
        <dbReference type="EMBL" id="THU95213.1"/>
    </source>
</evidence>
<dbReference type="OrthoDB" id="2654453at2759"/>
<keyword evidence="2" id="KW-1185">Reference proteome</keyword>
<name>A0A4S8M0W5_DENBC</name>
<evidence type="ECO:0000313" key="2">
    <source>
        <dbReference type="Proteomes" id="UP000297245"/>
    </source>
</evidence>
<dbReference type="SUPFAM" id="SSF101898">
    <property type="entry name" value="NHL repeat"/>
    <property type="match status" value="1"/>
</dbReference>